<proteinExistence type="predicted"/>
<gene>
    <name evidence="1" type="ORF">Ae201684_018696</name>
</gene>
<dbReference type="Proteomes" id="UP000481153">
    <property type="component" value="Unassembled WGS sequence"/>
</dbReference>
<dbReference type="VEuPathDB" id="FungiDB:AeMF1_018232"/>
<dbReference type="AlphaFoldDB" id="A0A6G0W6F7"/>
<sequence>MMSHKKFTVVAGRERRKRVEIMEYRELWQSVQGVTRAQAAAGIWAGFFLSMFDGQGRLNPFGEALMDALQQHCSAMNRLNTEACDRYKEIVNSRVSELTSDLEGAQRLLKASAGLNIAQTLPTGIAAFNFSNPVGWVAGIIGLGATVSAETCKSAGENAMTSLADKIRNTPRFIEEQASDNAVAQTAASMATVLELVKRKIGVDMLNSAYMMLMGTLSRHDTASNPVHFDDQAVGGALGMLHEVTNAPEFPNLLRLVGEASVSKLNCADLVQQFGSAMKTSISSIYKMPPRISSLAMIVGCALGSQIENIAQGVGVMLEVMATFGLIKVPLRRIPVVMQTIRVDLLDLNNLFSAVAIVSSLVSAGIAIAELVGMEQRIQPFHDAINSIQDNYPKFADGILQVPQRFQPATPEGLDQEE</sequence>
<name>A0A6G0W6F7_9STRA</name>
<comment type="caution">
    <text evidence="1">The sequence shown here is derived from an EMBL/GenBank/DDBJ whole genome shotgun (WGS) entry which is preliminary data.</text>
</comment>
<accession>A0A6G0W6F7</accession>
<keyword evidence="2" id="KW-1185">Reference proteome</keyword>
<organism evidence="1 2">
    <name type="scientific">Aphanomyces euteiches</name>
    <dbReference type="NCBI Taxonomy" id="100861"/>
    <lineage>
        <taxon>Eukaryota</taxon>
        <taxon>Sar</taxon>
        <taxon>Stramenopiles</taxon>
        <taxon>Oomycota</taxon>
        <taxon>Saprolegniomycetes</taxon>
        <taxon>Saprolegniales</taxon>
        <taxon>Verrucalvaceae</taxon>
        <taxon>Aphanomyces</taxon>
    </lineage>
</organism>
<evidence type="ECO:0000313" key="1">
    <source>
        <dbReference type="EMBL" id="KAF0722059.1"/>
    </source>
</evidence>
<evidence type="ECO:0000313" key="2">
    <source>
        <dbReference type="Proteomes" id="UP000481153"/>
    </source>
</evidence>
<protein>
    <submittedName>
        <fullName evidence="1">Uncharacterized protein</fullName>
    </submittedName>
</protein>
<dbReference type="EMBL" id="VJMJ01000349">
    <property type="protein sequence ID" value="KAF0722059.1"/>
    <property type="molecule type" value="Genomic_DNA"/>
</dbReference>
<reference evidence="1 2" key="1">
    <citation type="submission" date="2019-07" db="EMBL/GenBank/DDBJ databases">
        <title>Genomics analysis of Aphanomyces spp. identifies a new class of oomycete effector associated with host adaptation.</title>
        <authorList>
            <person name="Gaulin E."/>
        </authorList>
    </citation>
    <scope>NUCLEOTIDE SEQUENCE [LARGE SCALE GENOMIC DNA]</scope>
    <source>
        <strain evidence="1 2">ATCC 201684</strain>
    </source>
</reference>